<evidence type="ECO:0000313" key="3">
    <source>
        <dbReference type="Proteomes" id="UP000654075"/>
    </source>
</evidence>
<feature type="compositionally biased region" description="Low complexity" evidence="1">
    <location>
        <begin position="469"/>
        <end position="490"/>
    </location>
</feature>
<reference evidence="2" key="1">
    <citation type="submission" date="2021-02" db="EMBL/GenBank/DDBJ databases">
        <authorList>
            <person name="Dougan E. K."/>
            <person name="Rhodes N."/>
            <person name="Thang M."/>
            <person name="Chan C."/>
        </authorList>
    </citation>
    <scope>NUCLEOTIDE SEQUENCE</scope>
</reference>
<dbReference type="EMBL" id="CAJNNV010025432">
    <property type="protein sequence ID" value="CAE8614463.1"/>
    <property type="molecule type" value="Genomic_DNA"/>
</dbReference>
<gene>
    <name evidence="2" type="ORF">PGLA1383_LOCUS32184</name>
</gene>
<keyword evidence="3" id="KW-1185">Reference proteome</keyword>
<dbReference type="OrthoDB" id="288203at2759"/>
<proteinExistence type="predicted"/>
<evidence type="ECO:0000256" key="1">
    <source>
        <dbReference type="SAM" id="MobiDB-lite"/>
    </source>
</evidence>
<dbReference type="InterPro" id="IPR001611">
    <property type="entry name" value="Leu-rich_rpt"/>
</dbReference>
<dbReference type="Gene3D" id="3.80.10.10">
    <property type="entry name" value="Ribonuclease Inhibitor"/>
    <property type="match status" value="1"/>
</dbReference>
<evidence type="ECO:0000313" key="2">
    <source>
        <dbReference type="EMBL" id="CAE8614463.1"/>
    </source>
</evidence>
<accession>A0A813FQK8</accession>
<protein>
    <submittedName>
        <fullName evidence="2">Uncharacterized protein</fullName>
    </submittedName>
</protein>
<dbReference type="InterPro" id="IPR032675">
    <property type="entry name" value="LRR_dom_sf"/>
</dbReference>
<feature type="non-terminal residue" evidence="2">
    <location>
        <position position="1"/>
    </location>
</feature>
<feature type="compositionally biased region" description="Basic and acidic residues" evidence="1">
    <location>
        <begin position="400"/>
        <end position="413"/>
    </location>
</feature>
<sequence>MVSVVRGVSAEELDGKVGSSMEWSTGRSAERIARQKRHRIVEDAVQEEEKKHPAKTSGHLNLEELVERQQSPDGRSHLLKIQMKASAQIIAYAKDPWRTKRGGTLAFYAKALKVQRGTWEVTLDLKGQGLAPRRLESILNDSFFDAVVSKLEFCQPNEDYCRYFHLDVSENELGFAGVRAVVDFLKRLHKVNPPICVWTLRAYRNRLGDEGASVIAELILAQPYPISELHLSHNHITGVGAASVVLSAGAAFDRYPFAMPPKYVRYSGLWVRLEQNDVLAPDALVTAMRATSLVEGGGNLRLEEALKTEKEWGPQRGPTWATSAEITPQAILYIFGMQVGRHITGQNAGSDFRESAAAKQAAREAVGRAKDLVLSMRAEIKNNNRGIRSGRGTRGGASKQRPDRQGDTAKTKSDNNNNNSKGPVSEQEQQHRQQQSADKKAATRVWAARRQPTEKSETFEDGEVEEANNKYYNNYNNNNNNNDDNNNNVNSSPAPPSAWTRPRP</sequence>
<dbReference type="Pfam" id="PF13516">
    <property type="entry name" value="LRR_6"/>
    <property type="match status" value="1"/>
</dbReference>
<dbReference type="Proteomes" id="UP000654075">
    <property type="component" value="Unassembled WGS sequence"/>
</dbReference>
<organism evidence="2 3">
    <name type="scientific">Polarella glacialis</name>
    <name type="common">Dinoflagellate</name>
    <dbReference type="NCBI Taxonomy" id="89957"/>
    <lineage>
        <taxon>Eukaryota</taxon>
        <taxon>Sar</taxon>
        <taxon>Alveolata</taxon>
        <taxon>Dinophyceae</taxon>
        <taxon>Suessiales</taxon>
        <taxon>Suessiaceae</taxon>
        <taxon>Polarella</taxon>
    </lineage>
</organism>
<dbReference type="AlphaFoldDB" id="A0A813FQK8"/>
<comment type="caution">
    <text evidence="2">The sequence shown here is derived from an EMBL/GenBank/DDBJ whole genome shotgun (WGS) entry which is preliminary data.</text>
</comment>
<name>A0A813FQK8_POLGL</name>
<feature type="region of interest" description="Disordered" evidence="1">
    <location>
        <begin position="383"/>
        <end position="504"/>
    </location>
</feature>
<dbReference type="SUPFAM" id="SSF52047">
    <property type="entry name" value="RNI-like"/>
    <property type="match status" value="1"/>
</dbReference>